<evidence type="ECO:0000313" key="2">
    <source>
        <dbReference type="Proteomes" id="UP000251853"/>
    </source>
</evidence>
<dbReference type="RefSeq" id="WP_112482645.1">
    <property type="nucleotide sequence ID" value="NZ_JAIWZC010000001.1"/>
</dbReference>
<evidence type="ECO:0000313" key="1">
    <source>
        <dbReference type="EMBL" id="SQB14733.1"/>
    </source>
</evidence>
<reference evidence="1 2" key="1">
    <citation type="submission" date="2018-06" db="EMBL/GenBank/DDBJ databases">
        <authorList>
            <consortium name="Pathogen Informatics"/>
            <person name="Doyle S."/>
        </authorList>
    </citation>
    <scope>NUCLEOTIDE SEQUENCE [LARGE SCALE GENOMIC DNA]</scope>
    <source>
        <strain evidence="1 2">NCTC11224</strain>
    </source>
</reference>
<sequence>MTVGQVCNLPFVSNESLIYIRDEEFTLRACAFRHYPAIRRCWALDVKAFSWDDDGLVYITVRGRI</sequence>
<dbReference type="AlphaFoldDB" id="A0A2X2UP50"/>
<accession>A0A2X2UP50</accession>
<protein>
    <submittedName>
        <fullName evidence="1">Uncharacterized protein</fullName>
    </submittedName>
</protein>
<proteinExistence type="predicted"/>
<organism evidence="1 2">
    <name type="scientific">Enterocloster clostridioformis</name>
    <dbReference type="NCBI Taxonomy" id="1531"/>
    <lineage>
        <taxon>Bacteria</taxon>
        <taxon>Bacillati</taxon>
        <taxon>Bacillota</taxon>
        <taxon>Clostridia</taxon>
        <taxon>Lachnospirales</taxon>
        <taxon>Lachnospiraceae</taxon>
        <taxon>Enterocloster</taxon>
    </lineage>
</organism>
<dbReference type="Proteomes" id="UP000251853">
    <property type="component" value="Unassembled WGS sequence"/>
</dbReference>
<dbReference type="EMBL" id="UAVW01000016">
    <property type="protein sequence ID" value="SQB14733.1"/>
    <property type="molecule type" value="Genomic_DNA"/>
</dbReference>
<keyword evidence="2" id="KW-1185">Reference proteome</keyword>
<name>A0A2X2UP50_9FIRM</name>
<gene>
    <name evidence="1" type="ORF">NCTC11224_03787</name>
</gene>